<name>A0AAE1R7D2_9SOLA</name>
<keyword evidence="4" id="KW-1185">Reference proteome</keyword>
<organism evidence="3 4">
    <name type="scientific">Anisodus tanguticus</name>
    <dbReference type="NCBI Taxonomy" id="243964"/>
    <lineage>
        <taxon>Eukaryota</taxon>
        <taxon>Viridiplantae</taxon>
        <taxon>Streptophyta</taxon>
        <taxon>Embryophyta</taxon>
        <taxon>Tracheophyta</taxon>
        <taxon>Spermatophyta</taxon>
        <taxon>Magnoliopsida</taxon>
        <taxon>eudicotyledons</taxon>
        <taxon>Gunneridae</taxon>
        <taxon>Pentapetalae</taxon>
        <taxon>asterids</taxon>
        <taxon>lamiids</taxon>
        <taxon>Solanales</taxon>
        <taxon>Solanaceae</taxon>
        <taxon>Solanoideae</taxon>
        <taxon>Hyoscyameae</taxon>
        <taxon>Anisodus</taxon>
    </lineage>
</organism>
<dbReference type="InterPro" id="IPR058517">
    <property type="entry name" value="DUF8204"/>
</dbReference>
<feature type="domain" description="DUF8204" evidence="2">
    <location>
        <begin position="66"/>
        <end position="155"/>
    </location>
</feature>
<evidence type="ECO:0000313" key="3">
    <source>
        <dbReference type="EMBL" id="KAK4346904.1"/>
    </source>
</evidence>
<reference evidence="3" key="1">
    <citation type="submission" date="2023-12" db="EMBL/GenBank/DDBJ databases">
        <title>Genome assembly of Anisodus tanguticus.</title>
        <authorList>
            <person name="Wang Y.-J."/>
        </authorList>
    </citation>
    <scope>NUCLEOTIDE SEQUENCE</scope>
    <source>
        <strain evidence="3">KB-2021</strain>
        <tissue evidence="3">Leaf</tissue>
    </source>
</reference>
<feature type="compositionally biased region" description="Low complexity" evidence="1">
    <location>
        <begin position="53"/>
        <end position="70"/>
    </location>
</feature>
<sequence length="248" mass="26548">MLVWSQGEEKQMSEENDTIGKCNSCSVDGNSKNISHPIKEAGAGAGGTGSGKGVSSSATSSSSKNQGKSCKGCLYYSSTFKSNSRNPLCLGLSRSLPQVPRYIVGESEKEASKEGRSLTDFRYACVGYSVYLDQKSRSTDVQEAQTELPVCVGLENKYGEVRNLFLLEVLVDKRPTSADAVPAHTPAPAHAHNREGQIQNLPMQNYCTGSAVLVSALHSLNGHGLPQPRSNKPTNSAGDEFLTRQAVF</sequence>
<proteinExistence type="predicted"/>
<dbReference type="PANTHER" id="PTHR34566">
    <property type="entry name" value="ALTERED INHERITANCE OF MITOCHONDRIA PROTEIN"/>
    <property type="match status" value="1"/>
</dbReference>
<dbReference type="Pfam" id="PF26631">
    <property type="entry name" value="DUF8204"/>
    <property type="match status" value="1"/>
</dbReference>
<dbReference type="Proteomes" id="UP001291623">
    <property type="component" value="Unassembled WGS sequence"/>
</dbReference>
<dbReference type="PANTHER" id="PTHR34566:SF2">
    <property type="entry name" value="ALTERED INHERITANCE OF MITOCHONDRIA PROTEIN"/>
    <property type="match status" value="1"/>
</dbReference>
<gene>
    <name evidence="3" type="ORF">RND71_033243</name>
</gene>
<protein>
    <recommendedName>
        <fullName evidence="2">DUF8204 domain-containing protein</fullName>
    </recommendedName>
</protein>
<evidence type="ECO:0000256" key="1">
    <source>
        <dbReference type="SAM" id="MobiDB-lite"/>
    </source>
</evidence>
<comment type="caution">
    <text evidence="3">The sequence shown here is derived from an EMBL/GenBank/DDBJ whole genome shotgun (WGS) entry which is preliminary data.</text>
</comment>
<dbReference type="EMBL" id="JAVYJV010000018">
    <property type="protein sequence ID" value="KAK4346904.1"/>
    <property type="molecule type" value="Genomic_DNA"/>
</dbReference>
<feature type="compositionally biased region" description="Gly residues" evidence="1">
    <location>
        <begin position="43"/>
        <end position="52"/>
    </location>
</feature>
<feature type="region of interest" description="Disordered" evidence="1">
    <location>
        <begin position="36"/>
        <end position="70"/>
    </location>
</feature>
<evidence type="ECO:0000313" key="4">
    <source>
        <dbReference type="Proteomes" id="UP001291623"/>
    </source>
</evidence>
<accession>A0AAE1R7D2</accession>
<feature type="region of interest" description="Disordered" evidence="1">
    <location>
        <begin position="1"/>
        <end position="22"/>
    </location>
</feature>
<dbReference type="AlphaFoldDB" id="A0AAE1R7D2"/>
<evidence type="ECO:0000259" key="2">
    <source>
        <dbReference type="Pfam" id="PF26631"/>
    </source>
</evidence>